<dbReference type="SUPFAM" id="SSF53901">
    <property type="entry name" value="Thiolase-like"/>
    <property type="match status" value="2"/>
</dbReference>
<dbReference type="SMART" id="SM00825">
    <property type="entry name" value="PKS_KS"/>
    <property type="match status" value="1"/>
</dbReference>
<dbReference type="Pfam" id="PF02801">
    <property type="entry name" value="Ketoacyl-synt_C"/>
    <property type="match status" value="1"/>
</dbReference>
<dbReference type="PANTHER" id="PTHR11712:SF336">
    <property type="entry name" value="3-OXOACYL-[ACYL-CARRIER-PROTEIN] SYNTHASE, MITOCHONDRIAL"/>
    <property type="match status" value="1"/>
</dbReference>
<accession>A0ABY6CJS2</accession>
<dbReference type="Gene3D" id="3.40.47.10">
    <property type="match status" value="1"/>
</dbReference>
<dbReference type="Proteomes" id="UP001065174">
    <property type="component" value="Chromosome"/>
</dbReference>
<keyword evidence="2 3" id="KW-0808">Transferase</keyword>
<dbReference type="InterPro" id="IPR016039">
    <property type="entry name" value="Thiolase-like"/>
</dbReference>
<proteinExistence type="inferred from homology"/>
<dbReference type="PANTHER" id="PTHR11712">
    <property type="entry name" value="POLYKETIDE SYNTHASE-RELATED"/>
    <property type="match status" value="1"/>
</dbReference>
<evidence type="ECO:0000313" key="5">
    <source>
        <dbReference type="EMBL" id="UXP30767.1"/>
    </source>
</evidence>
<reference evidence="5" key="1">
    <citation type="submission" date="2022-09" db="EMBL/GenBank/DDBJ databases">
        <title>Comparative genomics and taxonomic characterization of three novel marine species of genus Reichenbachiella exhibiting antioxidant and polysaccharide degradation activities.</title>
        <authorList>
            <person name="Muhammad N."/>
            <person name="Lee Y.-J."/>
            <person name="Ko J."/>
            <person name="Kim S.-G."/>
        </authorList>
    </citation>
    <scope>NUCLEOTIDE SEQUENCE</scope>
    <source>
        <strain evidence="5">BKB1-1</strain>
    </source>
</reference>
<comment type="similarity">
    <text evidence="1 3">Belongs to the thiolase-like superfamily. Beta-ketoacyl-ACP synthases family.</text>
</comment>
<evidence type="ECO:0000256" key="2">
    <source>
        <dbReference type="ARBA" id="ARBA00022679"/>
    </source>
</evidence>
<dbReference type="InterPro" id="IPR014031">
    <property type="entry name" value="Ketoacyl_synth_C"/>
</dbReference>
<feature type="domain" description="Ketosynthase family 3 (KS3)" evidence="4">
    <location>
        <begin position="1"/>
        <end position="364"/>
    </location>
</feature>
<gene>
    <name evidence="5" type="ORF">N6H18_10425</name>
</gene>
<evidence type="ECO:0000256" key="1">
    <source>
        <dbReference type="ARBA" id="ARBA00008467"/>
    </source>
</evidence>
<dbReference type="EMBL" id="CP106679">
    <property type="protein sequence ID" value="UXP30767.1"/>
    <property type="molecule type" value="Genomic_DNA"/>
</dbReference>
<protein>
    <submittedName>
        <fullName evidence="5">Beta-ketoacyl synthase</fullName>
    </submittedName>
</protein>
<organism evidence="5 6">
    <name type="scientific">Reichenbachiella agarivorans</name>
    <dbReference type="NCBI Taxonomy" id="2979464"/>
    <lineage>
        <taxon>Bacteria</taxon>
        <taxon>Pseudomonadati</taxon>
        <taxon>Bacteroidota</taxon>
        <taxon>Cytophagia</taxon>
        <taxon>Cytophagales</taxon>
        <taxon>Reichenbachiellaceae</taxon>
        <taxon>Reichenbachiella</taxon>
    </lineage>
</organism>
<dbReference type="PROSITE" id="PS52004">
    <property type="entry name" value="KS3_2"/>
    <property type="match status" value="1"/>
</dbReference>
<keyword evidence="6" id="KW-1185">Reference proteome</keyword>
<dbReference type="InterPro" id="IPR020841">
    <property type="entry name" value="PKS_Beta-ketoAc_synthase_dom"/>
</dbReference>
<dbReference type="RefSeq" id="WP_262308213.1">
    <property type="nucleotide sequence ID" value="NZ_CP106679.1"/>
</dbReference>
<evidence type="ECO:0000256" key="3">
    <source>
        <dbReference type="RuleBase" id="RU003694"/>
    </source>
</evidence>
<dbReference type="InterPro" id="IPR000794">
    <property type="entry name" value="Beta-ketoacyl_synthase"/>
</dbReference>
<name>A0ABY6CJS2_9BACT</name>
<evidence type="ECO:0000259" key="4">
    <source>
        <dbReference type="PROSITE" id="PS52004"/>
    </source>
</evidence>
<evidence type="ECO:0000313" key="6">
    <source>
        <dbReference type="Proteomes" id="UP001065174"/>
    </source>
</evidence>
<dbReference type="InterPro" id="IPR014030">
    <property type="entry name" value="Ketoacyl_synth_N"/>
</dbReference>
<sequence>MSFIGAENIISPLGETVEANFSQAMKGMSGLKRHHALPNTPTAIPFGIIEHVRMQEGLSKIESLSLQTCQASLEKVKNTDGRWLLILCTTKGDIDRLADGLNTEVRPQHLAQVVVDRLAVQMDIEVVSNACISGLLGVVMAHDYVETDTYDHVLVLGADVFSDFTCKGFESFMALSADTCKPFDANRTGLSLGEAVVSAVVSKDEMLFNQQPKMVLGGATANDANHISGPSRTGEGLYRAIQKSLAQAGLQSQDIDAISAHGTATRYNDDMESIAFHRSNLAQKPVNSMKGYFGHTLGAAGLLELIMSMKSMEEGVMLKSLGCDQPGTTESIQVVLENTEMSIHTLLKTTSGFGGCNAAAIIAKIK</sequence>
<dbReference type="Pfam" id="PF00109">
    <property type="entry name" value="ketoacyl-synt"/>
    <property type="match status" value="1"/>
</dbReference>